<accession>A0A7J6VZP5</accession>
<keyword evidence="2" id="KW-1185">Reference proteome</keyword>
<gene>
    <name evidence="1" type="ORF">FRX31_020091</name>
</gene>
<comment type="caution">
    <text evidence="1">The sequence shown here is derived from an EMBL/GenBank/DDBJ whole genome shotgun (WGS) entry which is preliminary data.</text>
</comment>
<dbReference type="AlphaFoldDB" id="A0A7J6VZP5"/>
<sequence length="68" mass="7494">MLIAQVKLYSFKISRNFRTCSKSQPTFSEVVLLSLEKGKEVTPGSSATNEDELAVWLLLAMLKVSGAM</sequence>
<dbReference type="EMBL" id="JABWDY010024343">
    <property type="protein sequence ID" value="KAF5190323.1"/>
    <property type="molecule type" value="Genomic_DNA"/>
</dbReference>
<dbReference type="Proteomes" id="UP000554482">
    <property type="component" value="Unassembled WGS sequence"/>
</dbReference>
<evidence type="ECO:0000313" key="2">
    <source>
        <dbReference type="Proteomes" id="UP000554482"/>
    </source>
</evidence>
<proteinExistence type="predicted"/>
<evidence type="ECO:0000313" key="1">
    <source>
        <dbReference type="EMBL" id="KAF5190323.1"/>
    </source>
</evidence>
<protein>
    <submittedName>
        <fullName evidence="1">Uncharacterized protein</fullName>
    </submittedName>
</protein>
<organism evidence="1 2">
    <name type="scientific">Thalictrum thalictroides</name>
    <name type="common">Rue-anemone</name>
    <name type="synonym">Anemone thalictroides</name>
    <dbReference type="NCBI Taxonomy" id="46969"/>
    <lineage>
        <taxon>Eukaryota</taxon>
        <taxon>Viridiplantae</taxon>
        <taxon>Streptophyta</taxon>
        <taxon>Embryophyta</taxon>
        <taxon>Tracheophyta</taxon>
        <taxon>Spermatophyta</taxon>
        <taxon>Magnoliopsida</taxon>
        <taxon>Ranunculales</taxon>
        <taxon>Ranunculaceae</taxon>
        <taxon>Thalictroideae</taxon>
        <taxon>Thalictrum</taxon>
    </lineage>
</organism>
<name>A0A7J6VZP5_THATH</name>
<reference evidence="1 2" key="1">
    <citation type="submission" date="2020-06" db="EMBL/GenBank/DDBJ databases">
        <title>Transcriptomic and genomic resources for Thalictrum thalictroides and T. hernandezii: Facilitating candidate gene discovery in an emerging model plant lineage.</title>
        <authorList>
            <person name="Arias T."/>
            <person name="Riano-Pachon D.M."/>
            <person name="Di Stilio V.S."/>
        </authorList>
    </citation>
    <scope>NUCLEOTIDE SEQUENCE [LARGE SCALE GENOMIC DNA]</scope>
    <source>
        <strain evidence="2">cv. WT478/WT964</strain>
        <tissue evidence="1">Leaves</tissue>
    </source>
</reference>